<proteinExistence type="predicted"/>
<name>A0A512H7W6_9PROT</name>
<gene>
    <name evidence="5" type="ORF">ROR02_16760</name>
</gene>
<dbReference type="Gene3D" id="2.60.450.10">
    <property type="entry name" value="Lipopolysaccharide (LPS) transport protein A like domain"/>
    <property type="match status" value="2"/>
</dbReference>
<keyword evidence="6" id="KW-1185">Reference proteome</keyword>
<dbReference type="GO" id="GO:0017089">
    <property type="term" value="F:glycolipid transfer activity"/>
    <property type="evidence" value="ECO:0007669"/>
    <property type="project" value="TreeGrafter"/>
</dbReference>
<evidence type="ECO:0000313" key="6">
    <source>
        <dbReference type="Proteomes" id="UP000321567"/>
    </source>
</evidence>
<dbReference type="PANTHER" id="PTHR36504">
    <property type="entry name" value="LIPOPOLYSACCHARIDE EXPORT SYSTEM PROTEIN LPTA"/>
    <property type="match status" value="1"/>
</dbReference>
<feature type="signal peptide" evidence="3">
    <location>
        <begin position="1"/>
        <end position="29"/>
    </location>
</feature>
<dbReference type="Pfam" id="PF03968">
    <property type="entry name" value="LptD_N"/>
    <property type="match status" value="1"/>
</dbReference>
<reference evidence="5 6" key="1">
    <citation type="submission" date="2019-07" db="EMBL/GenBank/DDBJ databases">
        <title>Whole genome shotgun sequence of Rhodospirillum oryzae NBRC 107573.</title>
        <authorList>
            <person name="Hosoyama A."/>
            <person name="Uohara A."/>
            <person name="Ohji S."/>
            <person name="Ichikawa N."/>
        </authorList>
    </citation>
    <scope>NUCLEOTIDE SEQUENCE [LARGE SCALE GENOMIC DNA]</scope>
    <source>
        <strain evidence="5 6">NBRC 107573</strain>
    </source>
</reference>
<feature type="chain" id="PRO_5022059480" description="Organic solvent tolerance-like N-terminal domain-containing protein" evidence="3">
    <location>
        <begin position="30"/>
        <end position="328"/>
    </location>
</feature>
<evidence type="ECO:0000256" key="3">
    <source>
        <dbReference type="SAM" id="SignalP"/>
    </source>
</evidence>
<evidence type="ECO:0000313" key="5">
    <source>
        <dbReference type="EMBL" id="GEO81545.1"/>
    </source>
</evidence>
<dbReference type="GO" id="GO:0030288">
    <property type="term" value="C:outer membrane-bounded periplasmic space"/>
    <property type="evidence" value="ECO:0007669"/>
    <property type="project" value="TreeGrafter"/>
</dbReference>
<evidence type="ECO:0000256" key="1">
    <source>
        <dbReference type="ARBA" id="ARBA00022729"/>
    </source>
</evidence>
<protein>
    <recommendedName>
        <fullName evidence="4">Organic solvent tolerance-like N-terminal domain-containing protein</fullName>
    </recommendedName>
</protein>
<evidence type="ECO:0000259" key="4">
    <source>
        <dbReference type="Pfam" id="PF03968"/>
    </source>
</evidence>
<accession>A0A512H7W6</accession>
<dbReference type="EMBL" id="BJZO01000040">
    <property type="protein sequence ID" value="GEO81545.1"/>
    <property type="molecule type" value="Genomic_DNA"/>
</dbReference>
<feature type="compositionally biased region" description="Gly residues" evidence="2">
    <location>
        <begin position="307"/>
        <end position="321"/>
    </location>
</feature>
<keyword evidence="1 3" id="KW-0732">Signal</keyword>
<dbReference type="AlphaFoldDB" id="A0A512H7W6"/>
<dbReference type="InterPro" id="IPR052037">
    <property type="entry name" value="LPS_export_LptA"/>
</dbReference>
<evidence type="ECO:0000256" key="2">
    <source>
        <dbReference type="SAM" id="MobiDB-lite"/>
    </source>
</evidence>
<dbReference type="PANTHER" id="PTHR36504:SF1">
    <property type="entry name" value="LIPOPOLYSACCHARIDE EXPORT SYSTEM PROTEIN LPTA"/>
    <property type="match status" value="1"/>
</dbReference>
<feature type="region of interest" description="Disordered" evidence="2">
    <location>
        <begin position="294"/>
        <end position="328"/>
    </location>
</feature>
<sequence>MSTPRRARHTPVAGLAGLAWGLAVALAPAWGQAPQPAEGGDGPLEVQADDGIEWHRAEGLYIARGNASAVQGDRKVFADRLIARYHPGQNDDTSGAQAQEGGEGGGSAIYRMEAVGHARIVMPDQTIHGDHAVRDLERRVIWVTGGPPRLETPTQVVTAQDSLEYWEDRSLAVARGRALARQVESGRTIQADVLTARFPDRSQPQPRPAPAKGRTAKGAAPGAEGSGIQFMTAKGNVEVVTETEVIRGDEATYDPNTGLATLVGNVRITTQGGEQLTGSRANVNMKTGVSRLFSEGGGRARALFNTSGGGTPGGGGPGQSKGGAENKP</sequence>
<dbReference type="Proteomes" id="UP000321567">
    <property type="component" value="Unassembled WGS sequence"/>
</dbReference>
<dbReference type="RefSeq" id="WP_147163578.1">
    <property type="nucleotide sequence ID" value="NZ_BJZO01000040.1"/>
</dbReference>
<dbReference type="GO" id="GO:0015920">
    <property type="term" value="P:lipopolysaccharide transport"/>
    <property type="evidence" value="ECO:0007669"/>
    <property type="project" value="TreeGrafter"/>
</dbReference>
<feature type="region of interest" description="Disordered" evidence="2">
    <location>
        <begin position="198"/>
        <end position="226"/>
    </location>
</feature>
<comment type="caution">
    <text evidence="5">The sequence shown here is derived from an EMBL/GenBank/DDBJ whole genome shotgun (WGS) entry which is preliminary data.</text>
</comment>
<dbReference type="InterPro" id="IPR005653">
    <property type="entry name" value="OstA-like_N"/>
</dbReference>
<dbReference type="GO" id="GO:0009279">
    <property type="term" value="C:cell outer membrane"/>
    <property type="evidence" value="ECO:0007669"/>
    <property type="project" value="TreeGrafter"/>
</dbReference>
<organism evidence="5 6">
    <name type="scientific">Pararhodospirillum oryzae</name>
    <dbReference type="NCBI Taxonomy" id="478448"/>
    <lineage>
        <taxon>Bacteria</taxon>
        <taxon>Pseudomonadati</taxon>
        <taxon>Pseudomonadota</taxon>
        <taxon>Alphaproteobacteria</taxon>
        <taxon>Rhodospirillales</taxon>
        <taxon>Rhodospirillaceae</taxon>
        <taxon>Pararhodospirillum</taxon>
    </lineage>
</organism>
<dbReference type="OrthoDB" id="8450043at2"/>
<feature type="domain" description="Organic solvent tolerance-like N-terminal" evidence="4">
    <location>
        <begin position="187"/>
        <end position="288"/>
    </location>
</feature>